<sequence length="134" mass="15002">MGQLSLRNPLATPDQLAKSPSLQHGITAELETDMRAYGCHLIQSAGTVLRVPQPVMATAQVLLQRFYCLASFQEFPLRSIVLGALFLACKVEESPQTIRNIINVVDIIIKRDRGYPETVTDGYDSEYYELKNET</sequence>
<reference evidence="3" key="1">
    <citation type="submission" date="2022-07" db="EMBL/GenBank/DDBJ databases">
        <title>Phylogenomic reconstructions and comparative analyses of Kickxellomycotina fungi.</title>
        <authorList>
            <person name="Reynolds N.K."/>
            <person name="Stajich J.E."/>
            <person name="Barry K."/>
            <person name="Grigoriev I.V."/>
            <person name="Crous P."/>
            <person name="Smith M.E."/>
        </authorList>
    </citation>
    <scope>NUCLEOTIDE SEQUENCE</scope>
    <source>
        <strain evidence="3">NRRL 1566</strain>
    </source>
</reference>
<evidence type="ECO:0000313" key="4">
    <source>
        <dbReference type="Proteomes" id="UP001139887"/>
    </source>
</evidence>
<keyword evidence="1" id="KW-0195">Cyclin</keyword>
<dbReference type="OrthoDB" id="10264655at2759"/>
<comment type="caution">
    <text evidence="3">The sequence shown here is derived from an EMBL/GenBank/DDBJ whole genome shotgun (WGS) entry which is preliminary data.</text>
</comment>
<dbReference type="SUPFAM" id="SSF47954">
    <property type="entry name" value="Cyclin-like"/>
    <property type="match status" value="1"/>
</dbReference>
<keyword evidence="4" id="KW-1185">Reference proteome</keyword>
<accession>A0A9W8I9B7</accession>
<gene>
    <name evidence="3" type="ORF">IWW36_005161</name>
</gene>
<dbReference type="GO" id="GO:0016538">
    <property type="term" value="F:cyclin-dependent protein serine/threonine kinase regulator activity"/>
    <property type="evidence" value="ECO:0007669"/>
    <property type="project" value="InterPro"/>
</dbReference>
<dbReference type="EMBL" id="JANBUW010001062">
    <property type="protein sequence ID" value="KAJ2844502.1"/>
    <property type="molecule type" value="Genomic_DNA"/>
</dbReference>
<dbReference type="GO" id="GO:0006357">
    <property type="term" value="P:regulation of transcription by RNA polymerase II"/>
    <property type="evidence" value="ECO:0007669"/>
    <property type="project" value="InterPro"/>
</dbReference>
<feature type="non-terminal residue" evidence="3">
    <location>
        <position position="134"/>
    </location>
</feature>
<comment type="similarity">
    <text evidence="1">Belongs to the cyclin family.</text>
</comment>
<dbReference type="InterPro" id="IPR006671">
    <property type="entry name" value="Cyclin_N"/>
</dbReference>
<dbReference type="InterPro" id="IPR036915">
    <property type="entry name" value="Cyclin-like_sf"/>
</dbReference>
<dbReference type="PANTHER" id="PTHR10026">
    <property type="entry name" value="CYCLIN"/>
    <property type="match status" value="1"/>
</dbReference>
<organism evidence="3 4">
    <name type="scientific">Coemansia brasiliensis</name>
    <dbReference type="NCBI Taxonomy" id="2650707"/>
    <lineage>
        <taxon>Eukaryota</taxon>
        <taxon>Fungi</taxon>
        <taxon>Fungi incertae sedis</taxon>
        <taxon>Zoopagomycota</taxon>
        <taxon>Kickxellomycotina</taxon>
        <taxon>Kickxellomycetes</taxon>
        <taxon>Kickxellales</taxon>
        <taxon>Kickxellaceae</taxon>
        <taxon>Coemansia</taxon>
    </lineage>
</organism>
<dbReference type="AlphaFoldDB" id="A0A9W8I9B7"/>
<dbReference type="Proteomes" id="UP001139887">
    <property type="component" value="Unassembled WGS sequence"/>
</dbReference>
<dbReference type="Pfam" id="PF00134">
    <property type="entry name" value="Cyclin_N"/>
    <property type="match status" value="1"/>
</dbReference>
<evidence type="ECO:0000256" key="1">
    <source>
        <dbReference type="RuleBase" id="RU000383"/>
    </source>
</evidence>
<name>A0A9W8I9B7_9FUNG</name>
<dbReference type="SMART" id="SM00385">
    <property type="entry name" value="CYCLIN"/>
    <property type="match status" value="1"/>
</dbReference>
<evidence type="ECO:0000313" key="3">
    <source>
        <dbReference type="EMBL" id="KAJ2844502.1"/>
    </source>
</evidence>
<feature type="domain" description="Cyclin-like" evidence="2">
    <location>
        <begin position="40"/>
        <end position="121"/>
    </location>
</feature>
<dbReference type="InterPro" id="IPR043198">
    <property type="entry name" value="Cyclin/Ssn8"/>
</dbReference>
<dbReference type="Gene3D" id="1.10.472.10">
    <property type="entry name" value="Cyclin-like"/>
    <property type="match status" value="1"/>
</dbReference>
<protein>
    <recommendedName>
        <fullName evidence="2">Cyclin-like domain-containing protein</fullName>
    </recommendedName>
</protein>
<evidence type="ECO:0000259" key="2">
    <source>
        <dbReference type="SMART" id="SM00385"/>
    </source>
</evidence>
<dbReference type="InterPro" id="IPR013763">
    <property type="entry name" value="Cyclin-like_dom"/>
</dbReference>
<proteinExistence type="inferred from homology"/>